<evidence type="ECO:0000313" key="25">
    <source>
        <dbReference type="EMBL" id="SFI44531.1"/>
    </source>
</evidence>
<comment type="subcellular location">
    <subcellularLocation>
        <location evidence="2">Cell membrane</location>
        <topology evidence="2">Multi-pass membrane protein</topology>
    </subcellularLocation>
</comment>
<evidence type="ECO:0000259" key="21">
    <source>
        <dbReference type="PROSITE" id="PS50110"/>
    </source>
</evidence>
<evidence type="ECO:0000259" key="22">
    <source>
        <dbReference type="PROSITE" id="PS50112"/>
    </source>
</evidence>
<dbReference type="EC" id="2.7.13.3" evidence="4"/>
<sequence>MHDTGSLHRSIVEQSPDGLWILDAEGRTLFGNARLATILGRREPELVGLLCADVLDDDGRVQLAAHLDDMRSGHPGQQNLEALMLRPDGTPVWVLVSWTPLRDPDGEVRSWLHRISEYTQRKLLLDTLQDREHQLAAAQSLAHLGSWEWTVGTDTIWWSDELYRIYGLVAGEFAATYDTFLDFLHPEDRPRVEETIRACFAQGDDFAWEGRIVRQDGEHRWLRGLGIVHRGLDGAPLRMNGTAQDITDLIRADQVAAEATRRLHLLQQMAEAANSSSNLAEALESAAGTLTGNSGWDPICVMVRDEATGDLVPLALPLQSDTWLPEPDLALAERCCTSGTVQLAPAPTREDTHTVVAVPVLVGEECVCVIQLLADEVPPDEESQELILQIVDQLSRVAERERNAEELAAARDAAMEASRLKSEFLATMSHEIRTPMNGVIGLNDLLLRTDLDDRQRRLAEALRGAGLTLLGLINDILDLSKIESGKLELEAEDIDIRSVFEQTAAVLAGPAHEKGLELVVACHPDVPVLVSGDSVRLGQILTNLGSNAVKFTDSGEVAIQARVVEEDDDGLVLRVEVNDTGLGISEAERVGLFDAFTQADRSTTRQHGGTGLGLAISQQLVHALGGEIGLESTPGEGSTFWFTARLGHARSDQPDQVSASTYPLRGRRILVVDDNTTSRTVLREQLVAWQGSVVAVATAEEALAQALSAAAARLPFDVVLLDLTLDAVDGLALAARLRASLDSPPPLLLLTRDQPVSESQARAAGITATLTKPIKHSDLYDALLLAVVGEAPARAPRHTRSAPPMGVSVLVVEDNAVNQLVATGLLESLGCRVEVAGNGVEAVDRLEGEHGFDVVLMDCRMPLLDGYDATRAIRARESDMRVPIIAMTASALEGERERCLAAGMDDFLTKPVDPPQLARAIFRWVPATRSSSTPVAESDSSAPTVDPVLDLERVEMLTELVKDGVTFFERTRLSFLSRIDLTLAEIRTAVADSDAERAMASAHQLKGSALNLGLTQVGAAAAAIEAYAETGSVEGIGSLVDGLAQAVVAGVDALVRVGT</sequence>
<keyword evidence="14" id="KW-0472">Membrane</keyword>
<dbReference type="CDD" id="cd00130">
    <property type="entry name" value="PAS"/>
    <property type="match status" value="2"/>
</dbReference>
<dbReference type="PRINTS" id="PR00344">
    <property type="entry name" value="BCTRLSENSOR"/>
</dbReference>
<evidence type="ECO:0000259" key="20">
    <source>
        <dbReference type="PROSITE" id="PS50109"/>
    </source>
</evidence>
<dbReference type="InterPro" id="IPR000700">
    <property type="entry name" value="PAS-assoc_C"/>
</dbReference>
<evidence type="ECO:0000256" key="11">
    <source>
        <dbReference type="ARBA" id="ARBA00022840"/>
    </source>
</evidence>
<dbReference type="InterPro" id="IPR001789">
    <property type="entry name" value="Sig_transdc_resp-reg_receiver"/>
</dbReference>
<dbReference type="Gene3D" id="3.30.450.20">
    <property type="entry name" value="PAS domain"/>
    <property type="match status" value="2"/>
</dbReference>
<dbReference type="GO" id="GO:0005524">
    <property type="term" value="F:ATP binding"/>
    <property type="evidence" value="ECO:0007669"/>
    <property type="project" value="UniProtKB-KW"/>
</dbReference>
<dbReference type="InterPro" id="IPR036890">
    <property type="entry name" value="HATPase_C_sf"/>
</dbReference>
<dbReference type="CDD" id="cd00156">
    <property type="entry name" value="REC"/>
    <property type="match status" value="1"/>
</dbReference>
<feature type="modified residue" description="4-aspartylphosphate" evidence="19">
    <location>
        <position position="858"/>
    </location>
</feature>
<reference evidence="25 26" key="1">
    <citation type="submission" date="2016-10" db="EMBL/GenBank/DDBJ databases">
        <authorList>
            <person name="de Groot N.N."/>
        </authorList>
    </citation>
    <scope>NUCLEOTIDE SEQUENCE [LARGE SCALE GENOMIC DNA]</scope>
    <source>
        <strain evidence="25 26">CGMCC 1.11156</strain>
    </source>
</reference>
<dbReference type="InterPro" id="IPR003661">
    <property type="entry name" value="HisK_dim/P_dom"/>
</dbReference>
<dbReference type="Pfam" id="PF00512">
    <property type="entry name" value="HisKA"/>
    <property type="match status" value="1"/>
</dbReference>
<dbReference type="PROSITE" id="PS50894">
    <property type="entry name" value="HPT"/>
    <property type="match status" value="1"/>
</dbReference>
<dbReference type="CDD" id="cd00082">
    <property type="entry name" value="HisKA"/>
    <property type="match status" value="1"/>
</dbReference>
<dbReference type="GO" id="GO:0000155">
    <property type="term" value="F:phosphorelay sensor kinase activity"/>
    <property type="evidence" value="ECO:0007669"/>
    <property type="project" value="InterPro"/>
</dbReference>
<dbReference type="InterPro" id="IPR001610">
    <property type="entry name" value="PAC"/>
</dbReference>
<dbReference type="InterPro" id="IPR003594">
    <property type="entry name" value="HATPase_dom"/>
</dbReference>
<name>A0A1I3I9B4_9ACTN</name>
<dbReference type="Gene3D" id="3.30.565.10">
    <property type="entry name" value="Histidine kinase-like ATPase, C-terminal domain"/>
    <property type="match status" value="1"/>
</dbReference>
<evidence type="ECO:0000256" key="19">
    <source>
        <dbReference type="PROSITE-ProRule" id="PRU00169"/>
    </source>
</evidence>
<dbReference type="OrthoDB" id="9810730at2"/>
<dbReference type="PANTHER" id="PTHR45339">
    <property type="entry name" value="HYBRID SIGNAL TRANSDUCTION HISTIDINE KINASE J"/>
    <property type="match status" value="1"/>
</dbReference>
<evidence type="ECO:0000256" key="17">
    <source>
        <dbReference type="ARBA" id="ARBA00074306"/>
    </source>
</evidence>
<dbReference type="SMART" id="SM00387">
    <property type="entry name" value="HATPase_c"/>
    <property type="match status" value="1"/>
</dbReference>
<dbReference type="AlphaFoldDB" id="A0A1I3I9B4"/>
<dbReference type="Gene3D" id="1.10.287.130">
    <property type="match status" value="1"/>
</dbReference>
<comment type="similarity">
    <text evidence="3">In the N-terminal section; belongs to the phytochrome family.</text>
</comment>
<dbReference type="PROSITE" id="PS50109">
    <property type="entry name" value="HIS_KIN"/>
    <property type="match status" value="1"/>
</dbReference>
<dbReference type="InterPro" id="IPR029016">
    <property type="entry name" value="GAF-like_dom_sf"/>
</dbReference>
<dbReference type="Gene3D" id="1.20.120.160">
    <property type="entry name" value="HPT domain"/>
    <property type="match status" value="1"/>
</dbReference>
<evidence type="ECO:0000256" key="13">
    <source>
        <dbReference type="ARBA" id="ARBA00023012"/>
    </source>
</evidence>
<keyword evidence="9" id="KW-0547">Nucleotide-binding</keyword>
<dbReference type="SMART" id="SM00448">
    <property type="entry name" value="REC"/>
    <property type="match status" value="2"/>
</dbReference>
<dbReference type="SMART" id="SM00086">
    <property type="entry name" value="PAC"/>
    <property type="match status" value="2"/>
</dbReference>
<keyword evidence="8" id="KW-0812">Transmembrane</keyword>
<evidence type="ECO:0000256" key="16">
    <source>
        <dbReference type="ARBA" id="ARBA00068150"/>
    </source>
</evidence>
<dbReference type="CDD" id="cd17546">
    <property type="entry name" value="REC_hyHK_CKI1_RcsC-like"/>
    <property type="match status" value="1"/>
</dbReference>
<comment type="catalytic activity">
    <reaction evidence="1">
        <text>ATP + protein L-histidine = ADP + protein N-phospho-L-histidine.</text>
        <dbReference type="EC" id="2.7.13.3"/>
    </reaction>
</comment>
<dbReference type="Gene3D" id="3.30.450.40">
    <property type="match status" value="1"/>
</dbReference>
<dbReference type="GO" id="GO:0005886">
    <property type="term" value="C:plasma membrane"/>
    <property type="evidence" value="ECO:0007669"/>
    <property type="project" value="UniProtKB-SubCell"/>
</dbReference>
<dbReference type="InterPro" id="IPR036097">
    <property type="entry name" value="HisK_dim/P_sf"/>
</dbReference>
<evidence type="ECO:0000259" key="23">
    <source>
        <dbReference type="PROSITE" id="PS50113"/>
    </source>
</evidence>
<dbReference type="SMART" id="SM00388">
    <property type="entry name" value="HisKA"/>
    <property type="match status" value="1"/>
</dbReference>
<evidence type="ECO:0000256" key="12">
    <source>
        <dbReference type="ARBA" id="ARBA00022989"/>
    </source>
</evidence>
<dbReference type="SUPFAM" id="SSF55874">
    <property type="entry name" value="ATPase domain of HSP90 chaperone/DNA topoisomerase II/histidine kinase"/>
    <property type="match status" value="1"/>
</dbReference>
<evidence type="ECO:0000256" key="1">
    <source>
        <dbReference type="ARBA" id="ARBA00000085"/>
    </source>
</evidence>
<dbReference type="InterPro" id="IPR036641">
    <property type="entry name" value="HPT_dom_sf"/>
</dbReference>
<dbReference type="Proteomes" id="UP000198649">
    <property type="component" value="Unassembled WGS sequence"/>
</dbReference>
<dbReference type="Gene3D" id="2.10.70.100">
    <property type="match status" value="1"/>
</dbReference>
<dbReference type="InterPro" id="IPR008207">
    <property type="entry name" value="Sig_transdc_His_kin_Hpt_dom"/>
</dbReference>
<dbReference type="Pfam" id="PF08447">
    <property type="entry name" value="PAS_3"/>
    <property type="match status" value="1"/>
</dbReference>
<evidence type="ECO:0000256" key="7">
    <source>
        <dbReference type="ARBA" id="ARBA00022679"/>
    </source>
</evidence>
<keyword evidence="6 19" id="KW-0597">Phosphoprotein</keyword>
<dbReference type="InterPro" id="IPR035965">
    <property type="entry name" value="PAS-like_dom_sf"/>
</dbReference>
<keyword evidence="5" id="KW-1003">Cell membrane</keyword>
<feature type="domain" description="PAC" evidence="23">
    <location>
        <begin position="78"/>
        <end position="130"/>
    </location>
</feature>
<dbReference type="SMART" id="SM00091">
    <property type="entry name" value="PAS"/>
    <property type="match status" value="2"/>
</dbReference>
<dbReference type="InterPro" id="IPR013656">
    <property type="entry name" value="PAS_4"/>
</dbReference>
<evidence type="ECO:0000256" key="10">
    <source>
        <dbReference type="ARBA" id="ARBA00022777"/>
    </source>
</evidence>
<gene>
    <name evidence="25" type="ORF">SAMN05216561_108171</name>
</gene>
<feature type="domain" description="Response regulatory" evidence="21">
    <location>
        <begin position="808"/>
        <end position="925"/>
    </location>
</feature>
<dbReference type="SUPFAM" id="SSF52172">
    <property type="entry name" value="CheY-like"/>
    <property type="match status" value="2"/>
</dbReference>
<keyword evidence="26" id="KW-1185">Reference proteome</keyword>
<comment type="subunit">
    <text evidence="15">At low DSF concentrations, interacts with RpfF.</text>
</comment>
<dbReference type="Gene3D" id="3.40.50.2300">
    <property type="match status" value="2"/>
</dbReference>
<dbReference type="Pfam" id="PF08448">
    <property type="entry name" value="PAS_4"/>
    <property type="match status" value="1"/>
</dbReference>
<dbReference type="EMBL" id="FOQG01000008">
    <property type="protein sequence ID" value="SFI44531.1"/>
    <property type="molecule type" value="Genomic_DNA"/>
</dbReference>
<evidence type="ECO:0000256" key="8">
    <source>
        <dbReference type="ARBA" id="ARBA00022692"/>
    </source>
</evidence>
<evidence type="ECO:0000256" key="6">
    <source>
        <dbReference type="ARBA" id="ARBA00022553"/>
    </source>
</evidence>
<dbReference type="FunFam" id="3.30.565.10:FF:000010">
    <property type="entry name" value="Sensor histidine kinase RcsC"/>
    <property type="match status" value="1"/>
</dbReference>
<feature type="domain" description="Response regulatory" evidence="21">
    <location>
        <begin position="668"/>
        <end position="787"/>
    </location>
</feature>
<evidence type="ECO:0000256" key="14">
    <source>
        <dbReference type="ARBA" id="ARBA00023136"/>
    </source>
</evidence>
<keyword evidence="7" id="KW-0808">Transferase</keyword>
<feature type="modified residue" description="4-aspartylphosphate" evidence="19">
    <location>
        <position position="722"/>
    </location>
</feature>
<feature type="domain" description="PAS" evidence="22">
    <location>
        <begin position="4"/>
        <end position="48"/>
    </location>
</feature>
<dbReference type="SUPFAM" id="SSF47226">
    <property type="entry name" value="Histidine-containing phosphotransfer domain, HPT domain"/>
    <property type="match status" value="1"/>
</dbReference>
<feature type="domain" description="PAS" evidence="22">
    <location>
        <begin position="156"/>
        <end position="203"/>
    </location>
</feature>
<dbReference type="InterPro" id="IPR005467">
    <property type="entry name" value="His_kinase_dom"/>
</dbReference>
<evidence type="ECO:0000313" key="26">
    <source>
        <dbReference type="Proteomes" id="UP000198649"/>
    </source>
</evidence>
<dbReference type="Pfam" id="PF00072">
    <property type="entry name" value="Response_reg"/>
    <property type="match status" value="2"/>
</dbReference>
<proteinExistence type="inferred from homology"/>
<dbReference type="STRING" id="1005945.SAMN05216561_108171"/>
<keyword evidence="11" id="KW-0067">ATP-binding</keyword>
<dbReference type="FunFam" id="1.10.287.130:FF:000002">
    <property type="entry name" value="Two-component osmosensing histidine kinase"/>
    <property type="match status" value="1"/>
</dbReference>
<protein>
    <recommendedName>
        <fullName evidence="17">Circadian input-output histidine kinase CikA</fullName>
        <ecNumber evidence="4">2.7.13.3</ecNumber>
    </recommendedName>
    <alternativeName>
        <fullName evidence="16">Sensory/regulatory protein RpfC</fullName>
    </alternativeName>
</protein>
<feature type="domain" description="PAC" evidence="23">
    <location>
        <begin position="206"/>
        <end position="258"/>
    </location>
</feature>
<keyword evidence="13" id="KW-0902">Two-component regulatory system</keyword>
<evidence type="ECO:0000256" key="4">
    <source>
        <dbReference type="ARBA" id="ARBA00012438"/>
    </source>
</evidence>
<dbReference type="PROSITE" id="PS50110">
    <property type="entry name" value="RESPONSE_REGULATORY"/>
    <property type="match status" value="2"/>
</dbReference>
<dbReference type="InterPro" id="IPR011006">
    <property type="entry name" value="CheY-like_superfamily"/>
</dbReference>
<dbReference type="NCBIfam" id="TIGR00229">
    <property type="entry name" value="sensory_box"/>
    <property type="match status" value="2"/>
</dbReference>
<evidence type="ECO:0000256" key="5">
    <source>
        <dbReference type="ARBA" id="ARBA00022475"/>
    </source>
</evidence>
<dbReference type="SUPFAM" id="SSF55785">
    <property type="entry name" value="PYP-like sensor domain (PAS domain)"/>
    <property type="match status" value="2"/>
</dbReference>
<evidence type="ECO:0000256" key="9">
    <source>
        <dbReference type="ARBA" id="ARBA00022741"/>
    </source>
</evidence>
<feature type="modified residue" description="Phosphohistidine" evidence="18">
    <location>
        <position position="1003"/>
    </location>
</feature>
<dbReference type="RefSeq" id="WP_091113542.1">
    <property type="nucleotide sequence ID" value="NZ_BKAF01000036.1"/>
</dbReference>
<evidence type="ECO:0000259" key="24">
    <source>
        <dbReference type="PROSITE" id="PS50894"/>
    </source>
</evidence>
<dbReference type="InterPro" id="IPR004358">
    <property type="entry name" value="Sig_transdc_His_kin-like_C"/>
</dbReference>
<dbReference type="PANTHER" id="PTHR45339:SF1">
    <property type="entry name" value="HYBRID SIGNAL TRANSDUCTION HISTIDINE KINASE J"/>
    <property type="match status" value="1"/>
</dbReference>
<evidence type="ECO:0000256" key="3">
    <source>
        <dbReference type="ARBA" id="ARBA00006402"/>
    </source>
</evidence>
<dbReference type="PROSITE" id="PS50112">
    <property type="entry name" value="PAS"/>
    <property type="match status" value="2"/>
</dbReference>
<evidence type="ECO:0000256" key="15">
    <source>
        <dbReference type="ARBA" id="ARBA00064003"/>
    </source>
</evidence>
<keyword evidence="12" id="KW-1133">Transmembrane helix</keyword>
<dbReference type="PROSITE" id="PS50113">
    <property type="entry name" value="PAC"/>
    <property type="match status" value="2"/>
</dbReference>
<dbReference type="InterPro" id="IPR013655">
    <property type="entry name" value="PAS_fold_3"/>
</dbReference>
<keyword evidence="10" id="KW-0418">Kinase</keyword>
<feature type="domain" description="HPt" evidence="24">
    <location>
        <begin position="964"/>
        <end position="1059"/>
    </location>
</feature>
<dbReference type="Pfam" id="PF02518">
    <property type="entry name" value="HATPase_c"/>
    <property type="match status" value="1"/>
</dbReference>
<dbReference type="Pfam" id="PF01627">
    <property type="entry name" value="Hpt"/>
    <property type="match status" value="1"/>
</dbReference>
<organism evidence="25 26">
    <name type="scientific">Nocardioides psychrotolerans</name>
    <dbReference type="NCBI Taxonomy" id="1005945"/>
    <lineage>
        <taxon>Bacteria</taxon>
        <taxon>Bacillati</taxon>
        <taxon>Actinomycetota</taxon>
        <taxon>Actinomycetes</taxon>
        <taxon>Propionibacteriales</taxon>
        <taxon>Nocardioidaceae</taxon>
        <taxon>Nocardioides</taxon>
    </lineage>
</organism>
<accession>A0A1I3I9B4</accession>
<evidence type="ECO:0000256" key="2">
    <source>
        <dbReference type="ARBA" id="ARBA00004651"/>
    </source>
</evidence>
<evidence type="ECO:0000256" key="18">
    <source>
        <dbReference type="PROSITE-ProRule" id="PRU00110"/>
    </source>
</evidence>
<feature type="domain" description="Histidine kinase" evidence="20">
    <location>
        <begin position="427"/>
        <end position="648"/>
    </location>
</feature>
<dbReference type="InterPro" id="IPR000014">
    <property type="entry name" value="PAS"/>
</dbReference>
<dbReference type="SUPFAM" id="SSF55781">
    <property type="entry name" value="GAF domain-like"/>
    <property type="match status" value="1"/>
</dbReference>
<dbReference type="SUPFAM" id="SSF47384">
    <property type="entry name" value="Homodimeric domain of signal transducing histidine kinase"/>
    <property type="match status" value="1"/>
</dbReference>
<dbReference type="CDD" id="cd16922">
    <property type="entry name" value="HATPase_EvgS-ArcB-TorS-like"/>
    <property type="match status" value="1"/>
</dbReference>